<dbReference type="InterPro" id="IPR013766">
    <property type="entry name" value="Thioredoxin_domain"/>
</dbReference>
<dbReference type="GO" id="GO:0016491">
    <property type="term" value="F:oxidoreductase activity"/>
    <property type="evidence" value="ECO:0007669"/>
    <property type="project" value="InterPro"/>
</dbReference>
<dbReference type="SUPFAM" id="SSF52833">
    <property type="entry name" value="Thioredoxin-like"/>
    <property type="match status" value="1"/>
</dbReference>
<dbReference type="Proteomes" id="UP001184861">
    <property type="component" value="Unassembled WGS sequence"/>
</dbReference>
<gene>
    <name evidence="3" type="ORF">J2787_002088</name>
</gene>
<dbReference type="RefSeq" id="WP_309946179.1">
    <property type="nucleotide sequence ID" value="NZ_JAVDQY010000002.1"/>
</dbReference>
<evidence type="ECO:0000256" key="1">
    <source>
        <dbReference type="SAM" id="SignalP"/>
    </source>
</evidence>
<sequence length="217" mass="24463">MKNLKILLATFVMGLGLLSFTTMNDDKHASRHEKINSKGYEVGDEAADFKLKNIDGKMVSLSDFKSAKGFIVVFTCNHCPYAKKYEDRIVELDKKFKNQGYPVVAINPNDPNVQPEDGYQQMIERAKQKGFTFPYLVDEGQKIYPQYGATKTPHVFLLQKENGKNIVKYIGAIDNNYDNPNDVSEYYVQDAVNALLKGESVKMSKTVAIGCTIKVKK</sequence>
<dbReference type="InterPro" id="IPR000866">
    <property type="entry name" value="AhpC/TSA"/>
</dbReference>
<dbReference type="GO" id="GO:0016209">
    <property type="term" value="F:antioxidant activity"/>
    <property type="evidence" value="ECO:0007669"/>
    <property type="project" value="InterPro"/>
</dbReference>
<protein>
    <submittedName>
        <fullName evidence="3">Peroxiredoxin</fullName>
    </submittedName>
</protein>
<feature type="signal peptide" evidence="1">
    <location>
        <begin position="1"/>
        <end position="24"/>
    </location>
</feature>
<dbReference type="AlphaFoldDB" id="A0AAE3Y7A3"/>
<comment type="caution">
    <text evidence="3">The sequence shown here is derived from an EMBL/GenBank/DDBJ whole genome shotgun (WGS) entry which is preliminary data.</text>
</comment>
<name>A0AAE3Y7A3_9FLAO</name>
<accession>A0AAE3Y7A3</accession>
<evidence type="ECO:0000313" key="3">
    <source>
        <dbReference type="EMBL" id="MDR6526708.1"/>
    </source>
</evidence>
<feature type="chain" id="PRO_5042137637" evidence="1">
    <location>
        <begin position="25"/>
        <end position="217"/>
    </location>
</feature>
<dbReference type="CDD" id="cd02969">
    <property type="entry name" value="PRX_like1"/>
    <property type="match status" value="1"/>
</dbReference>
<evidence type="ECO:0000259" key="2">
    <source>
        <dbReference type="PROSITE" id="PS51352"/>
    </source>
</evidence>
<dbReference type="PANTHER" id="PTHR43640:SF1">
    <property type="entry name" value="THIOREDOXIN-DEPENDENT PEROXIREDOXIN"/>
    <property type="match status" value="1"/>
</dbReference>
<dbReference type="PANTHER" id="PTHR43640">
    <property type="entry name" value="OS07G0260300 PROTEIN"/>
    <property type="match status" value="1"/>
</dbReference>
<evidence type="ECO:0000313" key="4">
    <source>
        <dbReference type="Proteomes" id="UP001184861"/>
    </source>
</evidence>
<dbReference type="InterPro" id="IPR047262">
    <property type="entry name" value="PRX-like1"/>
</dbReference>
<proteinExistence type="predicted"/>
<dbReference type="InterPro" id="IPR036249">
    <property type="entry name" value="Thioredoxin-like_sf"/>
</dbReference>
<feature type="domain" description="Thioredoxin" evidence="2">
    <location>
        <begin position="40"/>
        <end position="197"/>
    </location>
</feature>
<dbReference type="PROSITE" id="PS51352">
    <property type="entry name" value="THIOREDOXIN_2"/>
    <property type="match status" value="1"/>
</dbReference>
<reference evidence="3" key="1">
    <citation type="submission" date="2023-07" db="EMBL/GenBank/DDBJ databases">
        <title>Sorghum-associated microbial communities from plants grown in Nebraska, USA.</title>
        <authorList>
            <person name="Schachtman D."/>
        </authorList>
    </citation>
    <scope>NUCLEOTIDE SEQUENCE</scope>
    <source>
        <strain evidence="3">DS2360</strain>
    </source>
</reference>
<keyword evidence="1" id="KW-0732">Signal</keyword>
<dbReference type="Pfam" id="PF00578">
    <property type="entry name" value="AhpC-TSA"/>
    <property type="match status" value="1"/>
</dbReference>
<dbReference type="EMBL" id="JAVDQY010000002">
    <property type="protein sequence ID" value="MDR6526708.1"/>
    <property type="molecule type" value="Genomic_DNA"/>
</dbReference>
<organism evidence="3 4">
    <name type="scientific">Chryseobacterium rhizosphaerae</name>
    <dbReference type="NCBI Taxonomy" id="395937"/>
    <lineage>
        <taxon>Bacteria</taxon>
        <taxon>Pseudomonadati</taxon>
        <taxon>Bacteroidota</taxon>
        <taxon>Flavobacteriia</taxon>
        <taxon>Flavobacteriales</taxon>
        <taxon>Weeksellaceae</taxon>
        <taxon>Chryseobacterium group</taxon>
        <taxon>Chryseobacterium</taxon>
    </lineage>
</organism>
<dbReference type="Gene3D" id="3.40.30.10">
    <property type="entry name" value="Glutaredoxin"/>
    <property type="match status" value="1"/>
</dbReference>